<dbReference type="AlphaFoldDB" id="A0A8S1PBX6"/>
<reference evidence="1" key="1">
    <citation type="submission" date="2021-01" db="EMBL/GenBank/DDBJ databases">
        <authorList>
            <consortium name="Genoscope - CEA"/>
            <person name="William W."/>
        </authorList>
    </citation>
    <scope>NUCLEOTIDE SEQUENCE</scope>
</reference>
<accession>A0A8S1PBX6</accession>
<evidence type="ECO:0000313" key="2">
    <source>
        <dbReference type="Proteomes" id="UP000688137"/>
    </source>
</evidence>
<keyword evidence="2" id="KW-1185">Reference proteome</keyword>
<proteinExistence type="predicted"/>
<dbReference type="EMBL" id="CAJJDM010000115">
    <property type="protein sequence ID" value="CAD8100331.1"/>
    <property type="molecule type" value="Genomic_DNA"/>
</dbReference>
<dbReference type="Proteomes" id="UP000688137">
    <property type="component" value="Unassembled WGS sequence"/>
</dbReference>
<evidence type="ECO:0000313" key="1">
    <source>
        <dbReference type="EMBL" id="CAD8100331.1"/>
    </source>
</evidence>
<protein>
    <submittedName>
        <fullName evidence="1">Uncharacterized protein</fullName>
    </submittedName>
</protein>
<name>A0A8S1PBX6_PARPR</name>
<sequence>MFVPHKPWYFEKYIDFFDHDGTLLGFEIEDQIYFFDQHGGWADQQGCYYNSNCEPDGWLLPDGKDEILHYNQNKEFIRSYRIQDLDWLNQQEQHRKRRQSAIKQIQILEQLGWDLTKITI</sequence>
<organism evidence="1 2">
    <name type="scientific">Paramecium primaurelia</name>
    <dbReference type="NCBI Taxonomy" id="5886"/>
    <lineage>
        <taxon>Eukaryota</taxon>
        <taxon>Sar</taxon>
        <taxon>Alveolata</taxon>
        <taxon>Ciliophora</taxon>
        <taxon>Intramacronucleata</taxon>
        <taxon>Oligohymenophorea</taxon>
        <taxon>Peniculida</taxon>
        <taxon>Parameciidae</taxon>
        <taxon>Paramecium</taxon>
    </lineage>
</organism>
<comment type="caution">
    <text evidence="1">The sequence shown here is derived from an EMBL/GenBank/DDBJ whole genome shotgun (WGS) entry which is preliminary data.</text>
</comment>
<gene>
    <name evidence="1" type="ORF">PPRIM_AZ9-3.1.T1120053</name>
</gene>
<dbReference type="OMA" id="YYNSNCE"/>